<dbReference type="Gene3D" id="3.20.20.210">
    <property type="match status" value="1"/>
</dbReference>
<dbReference type="EMBL" id="JACRSQ010000024">
    <property type="protein sequence ID" value="MBC8544533.1"/>
    <property type="molecule type" value="Genomic_DNA"/>
</dbReference>
<feature type="domain" description="Uroporphyrinogen decarboxylase (URO-D)" evidence="1">
    <location>
        <begin position="81"/>
        <end position="302"/>
    </location>
</feature>
<dbReference type="RefSeq" id="WP_177714202.1">
    <property type="nucleotide sequence ID" value="NZ_JACRSQ010000024.1"/>
</dbReference>
<dbReference type="PANTHER" id="PTHR47099">
    <property type="entry name" value="METHYLCOBAMIDE:COM METHYLTRANSFERASE MTBA"/>
    <property type="match status" value="1"/>
</dbReference>
<dbReference type="InterPro" id="IPR038071">
    <property type="entry name" value="UROD/MetE-like_sf"/>
</dbReference>
<reference evidence="2" key="1">
    <citation type="submission" date="2020-08" db="EMBL/GenBank/DDBJ databases">
        <title>Genome public.</title>
        <authorList>
            <person name="Liu C."/>
            <person name="Sun Q."/>
        </authorList>
    </citation>
    <scope>NUCLEOTIDE SEQUENCE</scope>
    <source>
        <strain evidence="2">NSJ-32</strain>
    </source>
</reference>
<dbReference type="Pfam" id="PF01208">
    <property type="entry name" value="URO-D"/>
    <property type="match status" value="1"/>
</dbReference>
<comment type="caution">
    <text evidence="2">The sequence shown here is derived from an EMBL/GenBank/DDBJ whole genome shotgun (WGS) entry which is preliminary data.</text>
</comment>
<dbReference type="InterPro" id="IPR000257">
    <property type="entry name" value="Uroporphyrinogen_deCOase"/>
</dbReference>
<name>A0A926I2I4_9FIRM</name>
<proteinExistence type="predicted"/>
<dbReference type="Proteomes" id="UP000657006">
    <property type="component" value="Unassembled WGS sequence"/>
</dbReference>
<keyword evidence="3" id="KW-1185">Reference proteome</keyword>
<sequence>MNFEEYRLDDAVLCRYDQVYNTYKQMYGDPDHREPKFIAVLPSEYNPVWEERLADPAIMLKAELESLKPHIEAEDDAVLSVRVQFGTAVVAEAFGCEIAVPPNNLPCAKTHVVTSLEQIPYLEKPSKDCPIYRKVRDWTEYYVEHIPEGYQVQLADIQGPFNTAHLIRGNDIFYDLYDDPEMVQQLMAIVTDHIADYASWQWEWTNAMDGWFFDWGAMWKGNGRISNCSLHMLGTEHYEEHIHVHDVELIRRLKGGRIHYCGTTKGIIERIAAIPGVNGIDYDSSLHDVEETAQTVPDHVALLQDVAVDSPLYNRMLNSDRWPIPKRNMIFRITGLKTPAQAKEVIARLRRNAENS</sequence>
<gene>
    <name evidence="2" type="ORF">H8730_13380</name>
</gene>
<evidence type="ECO:0000259" key="1">
    <source>
        <dbReference type="Pfam" id="PF01208"/>
    </source>
</evidence>
<evidence type="ECO:0000313" key="3">
    <source>
        <dbReference type="Proteomes" id="UP000657006"/>
    </source>
</evidence>
<evidence type="ECO:0000313" key="2">
    <source>
        <dbReference type="EMBL" id="MBC8544533.1"/>
    </source>
</evidence>
<protein>
    <recommendedName>
        <fullName evidence="1">Uroporphyrinogen decarboxylase (URO-D) domain-containing protein</fullName>
    </recommendedName>
</protein>
<organism evidence="2 3">
    <name type="scientific">Bianquea renquensis</name>
    <dbReference type="NCBI Taxonomy" id="2763661"/>
    <lineage>
        <taxon>Bacteria</taxon>
        <taxon>Bacillati</taxon>
        <taxon>Bacillota</taxon>
        <taxon>Clostridia</taxon>
        <taxon>Eubacteriales</taxon>
        <taxon>Bianqueaceae</taxon>
        <taxon>Bianquea</taxon>
    </lineage>
</organism>
<dbReference type="PANTHER" id="PTHR47099:SF1">
    <property type="entry name" value="METHYLCOBAMIDE:COM METHYLTRANSFERASE MTBA"/>
    <property type="match status" value="1"/>
</dbReference>
<dbReference type="GO" id="GO:0004853">
    <property type="term" value="F:uroporphyrinogen decarboxylase activity"/>
    <property type="evidence" value="ECO:0007669"/>
    <property type="project" value="InterPro"/>
</dbReference>
<accession>A0A926I2I4</accession>
<dbReference type="SUPFAM" id="SSF51726">
    <property type="entry name" value="UROD/MetE-like"/>
    <property type="match status" value="1"/>
</dbReference>
<dbReference type="GO" id="GO:0006779">
    <property type="term" value="P:porphyrin-containing compound biosynthetic process"/>
    <property type="evidence" value="ECO:0007669"/>
    <property type="project" value="InterPro"/>
</dbReference>
<dbReference type="AlphaFoldDB" id="A0A926I2I4"/>
<dbReference type="InterPro" id="IPR052024">
    <property type="entry name" value="Methanogen_methyltrans"/>
</dbReference>